<dbReference type="InterPro" id="IPR032185">
    <property type="entry name" value="DUF5017"/>
</dbReference>
<dbReference type="Gene3D" id="2.60.120.200">
    <property type="match status" value="1"/>
</dbReference>
<evidence type="ECO:0000259" key="2">
    <source>
        <dbReference type="Pfam" id="PF16409"/>
    </source>
</evidence>
<feature type="domain" description="DUF5017" evidence="2">
    <location>
        <begin position="424"/>
        <end position="513"/>
    </location>
</feature>
<dbReference type="Proteomes" id="UP001155040">
    <property type="component" value="Unassembled WGS sequence"/>
</dbReference>
<dbReference type="InterPro" id="IPR038081">
    <property type="entry name" value="CalX-like_sf"/>
</dbReference>
<gene>
    <name evidence="3" type="ORF">GGQ01_001692</name>
</gene>
<dbReference type="PROSITE" id="PS51257">
    <property type="entry name" value="PROKAR_LIPOPROTEIN"/>
    <property type="match status" value="1"/>
</dbReference>
<evidence type="ECO:0000313" key="4">
    <source>
        <dbReference type="Proteomes" id="UP001155040"/>
    </source>
</evidence>
<accession>A0A9X2UL46</accession>
<dbReference type="SUPFAM" id="SSF141072">
    <property type="entry name" value="CalX-like"/>
    <property type="match status" value="1"/>
</dbReference>
<evidence type="ECO:0000256" key="1">
    <source>
        <dbReference type="SAM" id="SignalP"/>
    </source>
</evidence>
<dbReference type="EMBL" id="JANUBF010000009">
    <property type="protein sequence ID" value="MCS4036629.1"/>
    <property type="molecule type" value="Genomic_DNA"/>
</dbReference>
<organism evidence="3 4">
    <name type="scientific">Salinibacter ruber</name>
    <dbReference type="NCBI Taxonomy" id="146919"/>
    <lineage>
        <taxon>Bacteria</taxon>
        <taxon>Pseudomonadati</taxon>
        <taxon>Rhodothermota</taxon>
        <taxon>Rhodothermia</taxon>
        <taxon>Rhodothermales</taxon>
        <taxon>Salinibacteraceae</taxon>
        <taxon>Salinibacter</taxon>
    </lineage>
</organism>
<comment type="caution">
    <text evidence="3">The sequence shown here is derived from an EMBL/GenBank/DDBJ whole genome shotgun (WGS) entry which is preliminary data.</text>
</comment>
<dbReference type="NCBIfam" id="NF038128">
    <property type="entry name" value="choice_anch_J"/>
    <property type="match status" value="1"/>
</dbReference>
<keyword evidence="1" id="KW-0732">Signal</keyword>
<feature type="chain" id="PRO_5040929227" description="DUF5017 domain-containing protein" evidence="1">
    <location>
        <begin position="20"/>
        <end position="522"/>
    </location>
</feature>
<sequence>MTLLYRLLAPLLLFSLVLAGCDSGGGVPDDLGDSTSVGFVESAATLVEGEDETYALEITVDDPGFEEARLNLSVNSSQSTAALGDDATGLTGDTTVAFPRSATSGGTVSIPLTIVDEPIDSTGFLEDTESLVFTLSPADTLAPEIDGGASSFTLTIEEDDEPLTTQEARARSTGSRAVVDGIVTRVDGDGAYVQDSEGALYAFDGDFGAQVGDEVRVDGPTAFFSGLFQLEDVSGGRLTEVLSSGNTLPTPNTISLGEVTDNGEEYESELIRVENFAIDDGGDQQFQAGTNYTITNSSGELVLRIPGGSELEGEDIPERANFQGVLGQFNDFGDPDDNTGYQLLGLESEDLEPVVNLASVDFSDDQLDPMTAYSVASDQDWGTSSEGDPPNAPYAVANGFGADEASNDWLISPALDFTNVENETLRFINAKGFNDSGRRGLQVKVSTDYDGNGNPTNFTWADVSDQVNFSEGDFNFVGSGAVDLSGFQGSEVYVAFQYQSTGPSDAAAWQVDNIVVSGQPAN</sequence>
<dbReference type="RefSeq" id="WP_103016865.1">
    <property type="nucleotide sequence ID" value="NZ_CALTSI010000027.1"/>
</dbReference>
<proteinExistence type="predicted"/>
<feature type="signal peptide" evidence="1">
    <location>
        <begin position="1"/>
        <end position="19"/>
    </location>
</feature>
<dbReference type="Pfam" id="PF16409">
    <property type="entry name" value="DUF5017"/>
    <property type="match status" value="1"/>
</dbReference>
<dbReference type="AlphaFoldDB" id="A0A9X2UL46"/>
<protein>
    <recommendedName>
        <fullName evidence="2">DUF5017 domain-containing protein</fullName>
    </recommendedName>
</protein>
<reference evidence="3" key="1">
    <citation type="submission" date="2022-08" db="EMBL/GenBank/DDBJ databases">
        <title>Genomic Encyclopedia of Type Strains, Phase V (KMG-V): Genome sequencing to study the core and pangenomes of soil and plant-associated prokaryotes.</title>
        <authorList>
            <person name="Whitman W."/>
        </authorList>
    </citation>
    <scope>NUCLEOTIDE SEQUENCE</scope>
    <source>
        <strain evidence="3">SP3012</strain>
    </source>
</reference>
<name>A0A9X2UL46_9BACT</name>
<evidence type="ECO:0000313" key="3">
    <source>
        <dbReference type="EMBL" id="MCS4036629.1"/>
    </source>
</evidence>